<proteinExistence type="predicted"/>
<gene>
    <name evidence="1" type="ORF">FQA47_023060</name>
</gene>
<sequence>MYGILPQSGSNTKASIYGAYKHNVIPEECRFSNLSSTNQRDYVEHATESKSYYDSFQRQASPEKAQFPIICPTNQRRQLPFSIKKRRASVEGGATHRHVPGPGGALPCPVLLSDSGGAARLGSACKVCLVRALSCHSSPRSSSTMPLLLQTWGSAAPRGN</sequence>
<name>A0A834KX92_ORYME</name>
<evidence type="ECO:0000313" key="2">
    <source>
        <dbReference type="Proteomes" id="UP000646548"/>
    </source>
</evidence>
<dbReference type="EMBL" id="WKFB01000096">
    <property type="protein sequence ID" value="KAF6736117.1"/>
    <property type="molecule type" value="Genomic_DNA"/>
</dbReference>
<reference evidence="1" key="1">
    <citation type="journal article" name="BMC Genomics">
        <title>Long-read sequencing and de novo genome assembly of marine medaka (Oryzias melastigma).</title>
        <authorList>
            <person name="Liang P."/>
            <person name="Saqib H.S.A."/>
            <person name="Ni X."/>
            <person name="Shen Y."/>
        </authorList>
    </citation>
    <scope>NUCLEOTIDE SEQUENCE</scope>
    <source>
        <strain evidence="1">Bigg-433</strain>
    </source>
</reference>
<evidence type="ECO:0000313" key="1">
    <source>
        <dbReference type="EMBL" id="KAF6736117.1"/>
    </source>
</evidence>
<dbReference type="AlphaFoldDB" id="A0A834KX92"/>
<organism evidence="1 2">
    <name type="scientific">Oryzias melastigma</name>
    <name type="common">Marine medaka</name>
    <dbReference type="NCBI Taxonomy" id="30732"/>
    <lineage>
        <taxon>Eukaryota</taxon>
        <taxon>Metazoa</taxon>
        <taxon>Chordata</taxon>
        <taxon>Craniata</taxon>
        <taxon>Vertebrata</taxon>
        <taxon>Euteleostomi</taxon>
        <taxon>Actinopterygii</taxon>
        <taxon>Neopterygii</taxon>
        <taxon>Teleostei</taxon>
        <taxon>Neoteleostei</taxon>
        <taxon>Acanthomorphata</taxon>
        <taxon>Ovalentaria</taxon>
        <taxon>Atherinomorphae</taxon>
        <taxon>Beloniformes</taxon>
        <taxon>Adrianichthyidae</taxon>
        <taxon>Oryziinae</taxon>
        <taxon>Oryzias</taxon>
    </lineage>
</organism>
<protein>
    <submittedName>
        <fullName evidence="1">Uncharacterized protein</fullName>
    </submittedName>
</protein>
<accession>A0A834KX92</accession>
<dbReference type="Proteomes" id="UP000646548">
    <property type="component" value="Unassembled WGS sequence"/>
</dbReference>
<comment type="caution">
    <text evidence="1">The sequence shown here is derived from an EMBL/GenBank/DDBJ whole genome shotgun (WGS) entry which is preliminary data.</text>
</comment>